<dbReference type="STRING" id="1314778.A0A5C3PAY4"/>
<dbReference type="InterPro" id="IPR052718">
    <property type="entry name" value="NmrA-type_oxidoreductase"/>
</dbReference>
<proteinExistence type="predicted"/>
<dbReference type="InterPro" id="IPR036291">
    <property type="entry name" value="NAD(P)-bd_dom_sf"/>
</dbReference>
<reference evidence="2 3" key="1">
    <citation type="journal article" date="2019" name="Nat. Ecol. Evol.">
        <title>Megaphylogeny resolves global patterns of mushroom evolution.</title>
        <authorList>
            <person name="Varga T."/>
            <person name="Krizsan K."/>
            <person name="Foldi C."/>
            <person name="Dima B."/>
            <person name="Sanchez-Garcia M."/>
            <person name="Sanchez-Ramirez S."/>
            <person name="Szollosi G.J."/>
            <person name="Szarkandi J.G."/>
            <person name="Papp V."/>
            <person name="Albert L."/>
            <person name="Andreopoulos W."/>
            <person name="Angelini C."/>
            <person name="Antonin V."/>
            <person name="Barry K.W."/>
            <person name="Bougher N.L."/>
            <person name="Buchanan P."/>
            <person name="Buyck B."/>
            <person name="Bense V."/>
            <person name="Catcheside P."/>
            <person name="Chovatia M."/>
            <person name="Cooper J."/>
            <person name="Damon W."/>
            <person name="Desjardin D."/>
            <person name="Finy P."/>
            <person name="Geml J."/>
            <person name="Haridas S."/>
            <person name="Hughes K."/>
            <person name="Justo A."/>
            <person name="Karasinski D."/>
            <person name="Kautmanova I."/>
            <person name="Kiss B."/>
            <person name="Kocsube S."/>
            <person name="Kotiranta H."/>
            <person name="LaButti K.M."/>
            <person name="Lechner B.E."/>
            <person name="Liimatainen K."/>
            <person name="Lipzen A."/>
            <person name="Lukacs Z."/>
            <person name="Mihaltcheva S."/>
            <person name="Morgado L.N."/>
            <person name="Niskanen T."/>
            <person name="Noordeloos M.E."/>
            <person name="Ohm R.A."/>
            <person name="Ortiz-Santana B."/>
            <person name="Ovrebo C."/>
            <person name="Racz N."/>
            <person name="Riley R."/>
            <person name="Savchenko A."/>
            <person name="Shiryaev A."/>
            <person name="Soop K."/>
            <person name="Spirin V."/>
            <person name="Szebenyi C."/>
            <person name="Tomsovsky M."/>
            <person name="Tulloss R.E."/>
            <person name="Uehling J."/>
            <person name="Grigoriev I.V."/>
            <person name="Vagvolgyi C."/>
            <person name="Papp T."/>
            <person name="Martin F.M."/>
            <person name="Miettinen O."/>
            <person name="Hibbett D.S."/>
            <person name="Nagy L.G."/>
        </authorList>
    </citation>
    <scope>NUCLEOTIDE SEQUENCE [LARGE SCALE GENOMIC DNA]</scope>
    <source>
        <strain evidence="2 3">HHB13444</strain>
    </source>
</reference>
<dbReference type="InterPro" id="IPR008030">
    <property type="entry name" value="NmrA-like"/>
</dbReference>
<gene>
    <name evidence="2" type="ORF">K466DRAFT_600877</name>
</gene>
<organism evidence="2 3">
    <name type="scientific">Polyporus arcularius HHB13444</name>
    <dbReference type="NCBI Taxonomy" id="1314778"/>
    <lineage>
        <taxon>Eukaryota</taxon>
        <taxon>Fungi</taxon>
        <taxon>Dikarya</taxon>
        <taxon>Basidiomycota</taxon>
        <taxon>Agaricomycotina</taxon>
        <taxon>Agaricomycetes</taxon>
        <taxon>Polyporales</taxon>
        <taxon>Polyporaceae</taxon>
        <taxon>Polyporus</taxon>
    </lineage>
</organism>
<dbReference type="EMBL" id="ML211233">
    <property type="protein sequence ID" value="TFK85788.1"/>
    <property type="molecule type" value="Genomic_DNA"/>
</dbReference>
<evidence type="ECO:0000313" key="3">
    <source>
        <dbReference type="Proteomes" id="UP000308197"/>
    </source>
</evidence>
<feature type="domain" description="NmrA-like" evidence="1">
    <location>
        <begin position="5"/>
        <end position="237"/>
    </location>
</feature>
<dbReference type="SUPFAM" id="SSF51735">
    <property type="entry name" value="NAD(P)-binding Rossmann-fold domains"/>
    <property type="match status" value="1"/>
</dbReference>
<dbReference type="AlphaFoldDB" id="A0A5C3PAY4"/>
<dbReference type="Proteomes" id="UP000308197">
    <property type="component" value="Unassembled WGS sequence"/>
</dbReference>
<accession>A0A5C3PAY4</accession>
<dbReference type="InParanoid" id="A0A5C3PAY4"/>
<evidence type="ECO:0000313" key="2">
    <source>
        <dbReference type="EMBL" id="TFK85788.1"/>
    </source>
</evidence>
<dbReference type="Gene3D" id="3.40.50.720">
    <property type="entry name" value="NAD(P)-binding Rossmann-like Domain"/>
    <property type="match status" value="1"/>
</dbReference>
<sequence length="298" mass="32686">MTKFVLTGATGQLGSRVLQHLLKLVPATDIIVSLYNPSGATSTIKESGVEIRRGDYADPASLGAAFAGADKLLLVSHPAMAHEHRVAYHKNAIDAAKRVGIKRVYYTSLAFAGDTDTFVMRAHLDTERYLQESGGVPYTILREGVYSEAWRVYFGFWTPAETSDEVVIPHGDGPIAYACLDDLGEATAKILVEAGYENETLLLTGTRSFTLKQIAATVSRLLGRDVKLVVGSEEDYLKANKGKPGLRGEEAHLRKFATTYKALERGELDLKDPLLQNVLDREPKSFEHTLRESLGLHP</sequence>
<dbReference type="Pfam" id="PF05368">
    <property type="entry name" value="NmrA"/>
    <property type="match status" value="1"/>
</dbReference>
<dbReference type="Gene3D" id="3.90.25.10">
    <property type="entry name" value="UDP-galactose 4-epimerase, domain 1"/>
    <property type="match status" value="1"/>
</dbReference>
<protein>
    <submittedName>
        <fullName evidence="2">NmrA-like family protein</fullName>
    </submittedName>
</protein>
<dbReference type="PANTHER" id="PTHR47129:SF1">
    <property type="entry name" value="NMRA-LIKE DOMAIN-CONTAINING PROTEIN"/>
    <property type="match status" value="1"/>
</dbReference>
<dbReference type="CDD" id="cd05269">
    <property type="entry name" value="TMR_SDR_a"/>
    <property type="match status" value="1"/>
</dbReference>
<evidence type="ECO:0000259" key="1">
    <source>
        <dbReference type="Pfam" id="PF05368"/>
    </source>
</evidence>
<keyword evidence="3" id="KW-1185">Reference proteome</keyword>
<name>A0A5C3PAY4_9APHY</name>
<dbReference type="PANTHER" id="PTHR47129">
    <property type="entry name" value="QUINONE OXIDOREDUCTASE 2"/>
    <property type="match status" value="1"/>
</dbReference>